<gene>
    <name evidence="1" type="ORF">SLA_2009</name>
</gene>
<sequence length="92" mass="10031">MPVQDVVWDTIAANSSSDWFIHGYSDTEAVVFSIVVFPGTGEGVPYPEAHATLTQGESFQHVDGTQAYKIYIQNNAPFNSCDVHVLAIVESL</sequence>
<organism evidence="1 2">
    <name type="scientific">Streptomyces laurentii</name>
    <dbReference type="NCBI Taxonomy" id="39478"/>
    <lineage>
        <taxon>Bacteria</taxon>
        <taxon>Bacillati</taxon>
        <taxon>Actinomycetota</taxon>
        <taxon>Actinomycetes</taxon>
        <taxon>Kitasatosporales</taxon>
        <taxon>Streptomycetaceae</taxon>
        <taxon>Streptomyces</taxon>
    </lineage>
</organism>
<name>A0A160NXW0_STRLU</name>
<dbReference type="Proteomes" id="UP000217676">
    <property type="component" value="Chromosome"/>
</dbReference>
<dbReference type="RefSeq" id="WP_359882657.1">
    <property type="nucleotide sequence ID" value="NZ_JBEYHT010000055.1"/>
</dbReference>
<proteinExistence type="predicted"/>
<evidence type="ECO:0000313" key="1">
    <source>
        <dbReference type="EMBL" id="BAU82946.1"/>
    </source>
</evidence>
<dbReference type="EMBL" id="AP017424">
    <property type="protein sequence ID" value="BAU82946.1"/>
    <property type="molecule type" value="Genomic_DNA"/>
</dbReference>
<accession>A0A160NXW0</accession>
<reference evidence="1 2" key="1">
    <citation type="journal article" date="2016" name="Genome Announc.">
        <title>Complete Genome Sequence of Thiostrepton-Producing Streptomyces laurentii ATCC 31255.</title>
        <authorList>
            <person name="Doi K."/>
            <person name="Fujino Y."/>
            <person name="Nagayoshi Y."/>
            <person name="Ohshima T."/>
            <person name="Ogata S."/>
        </authorList>
    </citation>
    <scope>NUCLEOTIDE SEQUENCE [LARGE SCALE GENOMIC DNA]</scope>
    <source>
        <strain evidence="1 2">ATCC 31255</strain>
    </source>
</reference>
<keyword evidence="2" id="KW-1185">Reference proteome</keyword>
<dbReference type="KEGG" id="slau:SLA_2009"/>
<dbReference type="AlphaFoldDB" id="A0A160NXW0"/>
<evidence type="ECO:0000313" key="2">
    <source>
        <dbReference type="Proteomes" id="UP000217676"/>
    </source>
</evidence>
<protein>
    <submittedName>
        <fullName evidence="1">NADH-dependent dehydrogenase</fullName>
    </submittedName>
</protein>